<accession>A0A914YJM1</accession>
<name>A0A914YJM1_9BILA</name>
<organism evidence="2 3">
    <name type="scientific">Panagrolaimus superbus</name>
    <dbReference type="NCBI Taxonomy" id="310955"/>
    <lineage>
        <taxon>Eukaryota</taxon>
        <taxon>Metazoa</taxon>
        <taxon>Ecdysozoa</taxon>
        <taxon>Nematoda</taxon>
        <taxon>Chromadorea</taxon>
        <taxon>Rhabditida</taxon>
        <taxon>Tylenchina</taxon>
        <taxon>Panagrolaimomorpha</taxon>
        <taxon>Panagrolaimoidea</taxon>
        <taxon>Panagrolaimidae</taxon>
        <taxon>Panagrolaimus</taxon>
    </lineage>
</organism>
<protein>
    <submittedName>
        <fullName evidence="3">P2X purinoreceptor 7 intracellular domain-containing protein</fullName>
    </submittedName>
</protein>
<evidence type="ECO:0000313" key="3">
    <source>
        <dbReference type="WBParaSite" id="PSU_v2.g17508.t1"/>
    </source>
</evidence>
<sequence length="186" mass="21334">MFPTSTPPPPKKSDYCILLGKSLGSRPVDEFCSCGKCVALPTAVENVCCRETIDSLTQYSGNIKKHLGDHRCICNNSFVREIVFHESNLNIFSMLNSWKNKDSQNGKRRISLLDPKRLGYLMAELTRCFRHIRFAAYQQLTFYFHGELGMSKRVELPSCIVEFVRKQYPSQDGDYVGFKSSDWIDQ</sequence>
<feature type="domain" description="P2X purinoreceptor 7 intracellular" evidence="1">
    <location>
        <begin position="129"/>
        <end position="179"/>
    </location>
</feature>
<proteinExistence type="predicted"/>
<dbReference type="AlphaFoldDB" id="A0A914YJM1"/>
<dbReference type="PANTHER" id="PTHR36981">
    <property type="entry name" value="ZGC:195170"/>
    <property type="match status" value="1"/>
</dbReference>
<dbReference type="Proteomes" id="UP000887577">
    <property type="component" value="Unplaced"/>
</dbReference>
<dbReference type="Pfam" id="PF20478">
    <property type="entry name" value="P2RX7_C"/>
    <property type="match status" value="1"/>
</dbReference>
<reference evidence="3" key="1">
    <citation type="submission" date="2022-11" db="UniProtKB">
        <authorList>
            <consortium name="WormBaseParasite"/>
        </authorList>
    </citation>
    <scope>IDENTIFICATION</scope>
</reference>
<keyword evidence="2" id="KW-1185">Reference proteome</keyword>
<dbReference type="PANTHER" id="PTHR36981:SF1">
    <property type="entry name" value="P2X PURINORECEPTOR 7 INTRACELLULAR DOMAIN-CONTAINING PROTEIN"/>
    <property type="match status" value="1"/>
</dbReference>
<evidence type="ECO:0000259" key="1">
    <source>
        <dbReference type="Pfam" id="PF20478"/>
    </source>
</evidence>
<evidence type="ECO:0000313" key="2">
    <source>
        <dbReference type="Proteomes" id="UP000887577"/>
    </source>
</evidence>
<dbReference type="InterPro" id="IPR046815">
    <property type="entry name" value="P2RX7_C"/>
</dbReference>
<dbReference type="WBParaSite" id="PSU_v2.g17508.t1">
    <property type="protein sequence ID" value="PSU_v2.g17508.t1"/>
    <property type="gene ID" value="PSU_v2.g17508"/>
</dbReference>